<dbReference type="AlphaFoldDB" id="A0AAU7CH32"/>
<proteinExistence type="predicted"/>
<organism evidence="2">
    <name type="scientific">Singulisphaera sp. Ch08</name>
    <dbReference type="NCBI Taxonomy" id="3120278"/>
    <lineage>
        <taxon>Bacteria</taxon>
        <taxon>Pseudomonadati</taxon>
        <taxon>Planctomycetota</taxon>
        <taxon>Planctomycetia</taxon>
        <taxon>Isosphaerales</taxon>
        <taxon>Isosphaeraceae</taxon>
        <taxon>Singulisphaera</taxon>
    </lineage>
</organism>
<dbReference type="InterPro" id="IPR002925">
    <property type="entry name" value="Dienelactn_hydro"/>
</dbReference>
<reference evidence="2" key="1">
    <citation type="submission" date="2024-05" db="EMBL/GenBank/DDBJ databases">
        <title>Planctomycetes of the genus Singulisphaera possess chitinolytic capabilities.</title>
        <authorList>
            <person name="Ivanova A."/>
        </authorList>
    </citation>
    <scope>NUCLEOTIDE SEQUENCE</scope>
    <source>
        <strain evidence="2">Ch08T</strain>
    </source>
</reference>
<accession>A0AAU7CH32</accession>
<dbReference type="EMBL" id="CP155447">
    <property type="protein sequence ID" value="XBH03961.1"/>
    <property type="molecule type" value="Genomic_DNA"/>
</dbReference>
<sequence>MLNPSRPAWLAEVQQPPAVIPKTAVRPAPLLFDAQHQPIQTIEAWDQRRAELAGRWKTFMGTIAAPRARPALTVLEEDKVDGVLRQLVRYEAEPGLPIEGYLLRPEAPGRGRPGAVVLHSTVAYTIRQPAGLEGTADKHIGMHLARRGYVTFSPRCFLWQYSRGNRLVQAVEWLHGRHPNVTGMGKMLFDAIRAVDILAGQDDVDPKRIGAIGHSLGAKEAFYLAAFDPRIRATVSSEGGIGLTYSNWEASWYLGEAIRRPGFPLDNAQVLALIAPRAFLLIGGDSADGDASWPYIDAVTPVWSLTGAADAVGLFNHRQGHAFPAVAQERSYQWLDWFLRSETT</sequence>
<evidence type="ECO:0000313" key="2">
    <source>
        <dbReference type="EMBL" id="XBH03961.1"/>
    </source>
</evidence>
<dbReference type="GO" id="GO:0016787">
    <property type="term" value="F:hydrolase activity"/>
    <property type="evidence" value="ECO:0007669"/>
    <property type="project" value="UniProtKB-KW"/>
</dbReference>
<name>A0AAU7CH32_9BACT</name>
<gene>
    <name evidence="2" type="ORF">V5E97_37535</name>
</gene>
<dbReference type="Gene3D" id="3.40.50.1820">
    <property type="entry name" value="alpha/beta hydrolase"/>
    <property type="match status" value="1"/>
</dbReference>
<dbReference type="Pfam" id="PF01738">
    <property type="entry name" value="DLH"/>
    <property type="match status" value="1"/>
</dbReference>
<keyword evidence="2" id="KW-0378">Hydrolase</keyword>
<protein>
    <submittedName>
        <fullName evidence="2">Dienelactone hydrolase family protein</fullName>
    </submittedName>
</protein>
<dbReference type="PANTHER" id="PTHR22946">
    <property type="entry name" value="DIENELACTONE HYDROLASE DOMAIN-CONTAINING PROTEIN-RELATED"/>
    <property type="match status" value="1"/>
</dbReference>
<dbReference type="InterPro" id="IPR029058">
    <property type="entry name" value="AB_hydrolase_fold"/>
</dbReference>
<feature type="domain" description="Dienelactone hydrolase" evidence="1">
    <location>
        <begin position="98"/>
        <end position="236"/>
    </location>
</feature>
<evidence type="ECO:0000259" key="1">
    <source>
        <dbReference type="Pfam" id="PF01738"/>
    </source>
</evidence>
<dbReference type="RefSeq" id="WP_406696704.1">
    <property type="nucleotide sequence ID" value="NZ_CP155447.1"/>
</dbReference>
<dbReference type="SUPFAM" id="SSF53474">
    <property type="entry name" value="alpha/beta-Hydrolases"/>
    <property type="match status" value="1"/>
</dbReference>
<dbReference type="PANTHER" id="PTHR22946:SF0">
    <property type="entry name" value="DIENELACTONE HYDROLASE DOMAIN-CONTAINING PROTEIN"/>
    <property type="match status" value="1"/>
</dbReference>
<dbReference type="InterPro" id="IPR050261">
    <property type="entry name" value="FrsA_esterase"/>
</dbReference>